<protein>
    <submittedName>
        <fullName evidence="2">Uncharacterized protein</fullName>
    </submittedName>
</protein>
<organism evidence="2 3">
    <name type="scientific">Caldivirga maquilingensis (strain ATCC 700844 / DSM 13496 / JCM 10307 / IC-167)</name>
    <dbReference type="NCBI Taxonomy" id="397948"/>
    <lineage>
        <taxon>Archaea</taxon>
        <taxon>Thermoproteota</taxon>
        <taxon>Thermoprotei</taxon>
        <taxon>Thermoproteales</taxon>
        <taxon>Thermoproteaceae</taxon>
        <taxon>Caldivirga</taxon>
    </lineage>
</organism>
<dbReference type="AlphaFoldDB" id="A8MD93"/>
<dbReference type="Proteomes" id="UP000001137">
    <property type="component" value="Chromosome"/>
</dbReference>
<dbReference type="HOGENOM" id="CLU_2140083_0_0_2"/>
<keyword evidence="1" id="KW-0472">Membrane</keyword>
<reference evidence="2 3" key="1">
    <citation type="submission" date="2007-10" db="EMBL/GenBank/DDBJ databases">
        <title>Complete sequence of Caldivirga maquilingensis IC-167.</title>
        <authorList>
            <consortium name="US DOE Joint Genome Institute"/>
            <person name="Copeland A."/>
            <person name="Lucas S."/>
            <person name="Lapidus A."/>
            <person name="Barry K."/>
            <person name="Glavina del Rio T."/>
            <person name="Dalin E."/>
            <person name="Tice H."/>
            <person name="Pitluck S."/>
            <person name="Saunders E."/>
            <person name="Brettin T."/>
            <person name="Bruce D."/>
            <person name="Detter J.C."/>
            <person name="Han C."/>
            <person name="Schmutz J."/>
            <person name="Larimer F."/>
            <person name="Land M."/>
            <person name="Hauser L."/>
            <person name="Kyrpides N."/>
            <person name="Ivanova N."/>
            <person name="Biddle J.F."/>
            <person name="Zhang Z."/>
            <person name="Fitz-Gibbon S.T."/>
            <person name="Lowe T.M."/>
            <person name="Saltikov C."/>
            <person name="House C.H."/>
            <person name="Richardson P."/>
        </authorList>
    </citation>
    <scope>NUCLEOTIDE SEQUENCE [LARGE SCALE GENOMIC DNA]</scope>
    <source>
        <strain evidence="3">ATCC 700844 / DSM 13496 / JCM 10307 / IC-167</strain>
    </source>
</reference>
<evidence type="ECO:0000256" key="1">
    <source>
        <dbReference type="SAM" id="Phobius"/>
    </source>
</evidence>
<keyword evidence="1" id="KW-0812">Transmembrane</keyword>
<feature type="transmembrane region" description="Helical" evidence="1">
    <location>
        <begin position="12"/>
        <end position="37"/>
    </location>
</feature>
<proteinExistence type="predicted"/>
<evidence type="ECO:0000313" key="3">
    <source>
        <dbReference type="Proteomes" id="UP000001137"/>
    </source>
</evidence>
<keyword evidence="3" id="KW-1185">Reference proteome</keyword>
<keyword evidence="1" id="KW-1133">Transmembrane helix</keyword>
<evidence type="ECO:0000313" key="2">
    <source>
        <dbReference type="EMBL" id="ABW01749.1"/>
    </source>
</evidence>
<accession>A8MD93</accession>
<gene>
    <name evidence="2" type="ordered locus">Cmaq_0916</name>
</gene>
<dbReference type="KEGG" id="cma:Cmaq_0916"/>
<sequence length="112" mass="12619">MFKRLLNYKLYVRPLITITTAVVMVIALVAVFAFTLINHGVKHEVNSQYTYIIMEYKPFFPSYGTTSEATPITALWSNKTAIVVQDALWLSWAGVDAILIDWSPVLGVNYSS</sequence>
<name>A8MD93_CALMQ</name>
<dbReference type="EMBL" id="CP000852">
    <property type="protein sequence ID" value="ABW01749.1"/>
    <property type="molecule type" value="Genomic_DNA"/>
</dbReference>